<dbReference type="Pfam" id="PF13420">
    <property type="entry name" value="Acetyltransf_4"/>
    <property type="match status" value="1"/>
</dbReference>
<evidence type="ECO:0000259" key="1">
    <source>
        <dbReference type="PROSITE" id="PS51186"/>
    </source>
</evidence>
<evidence type="ECO:0000313" key="2">
    <source>
        <dbReference type="EMBL" id="ACU94607.1"/>
    </source>
</evidence>
<dbReference type="KEGG" id="ccu:Ccur_09090"/>
<gene>
    <name evidence="2" type="ordered locus">Ccur_09090</name>
</gene>
<dbReference type="PANTHER" id="PTHR43072:SF8">
    <property type="entry name" value="ACYLTRANSFERASE FABY-RELATED"/>
    <property type="match status" value="1"/>
</dbReference>
<dbReference type="EMBL" id="CP001682">
    <property type="protein sequence ID" value="ACU94607.1"/>
    <property type="molecule type" value="Genomic_DNA"/>
</dbReference>
<keyword evidence="2" id="KW-0808">Transferase</keyword>
<evidence type="ECO:0000313" key="3">
    <source>
        <dbReference type="Proteomes" id="UP000000954"/>
    </source>
</evidence>
<proteinExistence type="predicted"/>
<sequence>MIDGWTIRIATGDDAGAVADIYGEYVRTSTATFEEDAPSANECRLRIENTLAQYPFLVVCDQSLAVVGFCYAHALRERSAYLHSAETTIYLSSRAQHTGVAAALYTELERILARQGVTNLYACITGENEASLRFHSTCGYARCAQFNSCGYKFNRWLDIIWMEKLIADHGAPAPFIPFSQLSHVQ</sequence>
<dbReference type="InterPro" id="IPR000182">
    <property type="entry name" value="GNAT_dom"/>
</dbReference>
<dbReference type="eggNOG" id="COG1247">
    <property type="taxonomic scope" value="Bacteria"/>
</dbReference>
<keyword evidence="2" id="KW-0012">Acyltransferase</keyword>
<dbReference type="InterPro" id="IPR016181">
    <property type="entry name" value="Acyl_CoA_acyltransferase"/>
</dbReference>
<accession>C7MNW7</accession>
<name>C7MNW7_CRYCD</name>
<dbReference type="GO" id="GO:0016747">
    <property type="term" value="F:acyltransferase activity, transferring groups other than amino-acyl groups"/>
    <property type="evidence" value="ECO:0007669"/>
    <property type="project" value="InterPro"/>
</dbReference>
<feature type="domain" description="N-acetyltransferase" evidence="1">
    <location>
        <begin position="5"/>
        <end position="167"/>
    </location>
</feature>
<dbReference type="AlphaFoldDB" id="C7MNW7"/>
<organism evidence="2 3">
    <name type="scientific">Cryptobacterium curtum (strain ATCC 700683 / DSM 15641 / CCUG 43107 / 12-3)</name>
    <dbReference type="NCBI Taxonomy" id="469378"/>
    <lineage>
        <taxon>Bacteria</taxon>
        <taxon>Bacillati</taxon>
        <taxon>Actinomycetota</taxon>
        <taxon>Coriobacteriia</taxon>
        <taxon>Eggerthellales</taxon>
        <taxon>Eggerthellaceae</taxon>
        <taxon>Cryptobacterium</taxon>
    </lineage>
</organism>
<keyword evidence="3" id="KW-1185">Reference proteome</keyword>
<dbReference type="PROSITE" id="PS51186">
    <property type="entry name" value="GNAT"/>
    <property type="match status" value="1"/>
</dbReference>
<dbReference type="PANTHER" id="PTHR43072">
    <property type="entry name" value="N-ACETYLTRANSFERASE"/>
    <property type="match status" value="1"/>
</dbReference>
<dbReference type="Gene3D" id="3.40.630.30">
    <property type="match status" value="1"/>
</dbReference>
<dbReference type="Proteomes" id="UP000000954">
    <property type="component" value="Chromosome"/>
</dbReference>
<dbReference type="SUPFAM" id="SSF55729">
    <property type="entry name" value="Acyl-CoA N-acyltransferases (Nat)"/>
    <property type="match status" value="1"/>
</dbReference>
<dbReference type="HOGENOM" id="CLU_013985_4_2_11"/>
<reference evidence="2 3" key="1">
    <citation type="journal article" date="2009" name="Stand. Genomic Sci.">
        <title>Complete genome sequence of Cryptobacterium curtum type strain (12-3).</title>
        <authorList>
            <person name="Mavrommatis K."/>
            <person name="Pukall R."/>
            <person name="Rohde C."/>
            <person name="Chen F."/>
            <person name="Sims D."/>
            <person name="Brettin T."/>
            <person name="Kuske C."/>
            <person name="Detter J.C."/>
            <person name="Han C."/>
            <person name="Lapidus A."/>
            <person name="Copeland A."/>
            <person name="Glavina Del Rio T."/>
            <person name="Nolan M."/>
            <person name="Lucas S."/>
            <person name="Tice H."/>
            <person name="Cheng J.F."/>
            <person name="Bruce D."/>
            <person name="Goodwin L."/>
            <person name="Pitluck S."/>
            <person name="Ovchinnikova G."/>
            <person name="Pati A."/>
            <person name="Ivanova N."/>
            <person name="Chen A."/>
            <person name="Palaniappan K."/>
            <person name="Chain P."/>
            <person name="D'haeseleer P."/>
            <person name="Goker M."/>
            <person name="Bristow J."/>
            <person name="Eisen J.A."/>
            <person name="Markowitz V."/>
            <person name="Hugenholtz P."/>
            <person name="Rohde M."/>
            <person name="Klenk H.P."/>
            <person name="Kyrpides N.C."/>
        </authorList>
    </citation>
    <scope>NUCLEOTIDE SEQUENCE [LARGE SCALE GENOMIC DNA]</scope>
    <source>
        <strain evidence="3">ATCC 700683 / DSM 15641 / 12-3</strain>
    </source>
</reference>
<dbReference type="RefSeq" id="WP_012803293.1">
    <property type="nucleotide sequence ID" value="NC_013170.1"/>
</dbReference>
<protein>
    <submittedName>
        <fullName evidence="2">Sortase-like acyltransferase</fullName>
    </submittedName>
</protein>